<dbReference type="CDD" id="cd16266">
    <property type="entry name" value="IF2_aeIF5B_IV"/>
    <property type="match status" value="1"/>
</dbReference>
<gene>
    <name evidence="14" type="primary">g3411</name>
    <name evidence="14" type="ORF">VP750_LOCUS2914</name>
</gene>
<dbReference type="Pfam" id="PF01588">
    <property type="entry name" value="tRNA_bind"/>
    <property type="match status" value="1"/>
</dbReference>
<feature type="compositionally biased region" description="Basic and acidic residues" evidence="11">
    <location>
        <begin position="515"/>
        <end position="526"/>
    </location>
</feature>
<dbReference type="InterPro" id="IPR027417">
    <property type="entry name" value="P-loop_NTPase"/>
</dbReference>
<dbReference type="SUPFAM" id="SSF50447">
    <property type="entry name" value="Translation proteins"/>
    <property type="match status" value="1"/>
</dbReference>
<evidence type="ECO:0000256" key="7">
    <source>
        <dbReference type="ARBA" id="ARBA00022917"/>
    </source>
</evidence>
<feature type="region of interest" description="Disordered" evidence="11">
    <location>
        <begin position="239"/>
        <end position="1035"/>
    </location>
</feature>
<evidence type="ECO:0000259" key="12">
    <source>
        <dbReference type="PROSITE" id="PS50886"/>
    </source>
</evidence>
<dbReference type="EMBL" id="CAXHTA020000005">
    <property type="protein sequence ID" value="CAL5221255.1"/>
    <property type="molecule type" value="Genomic_DNA"/>
</dbReference>
<dbReference type="Pfam" id="PF14578">
    <property type="entry name" value="GTP_EFTU_D4"/>
    <property type="match status" value="1"/>
</dbReference>
<dbReference type="InterPro" id="IPR002547">
    <property type="entry name" value="tRNA-bd_dom"/>
</dbReference>
<evidence type="ECO:0000256" key="3">
    <source>
        <dbReference type="ARBA" id="ARBA00022540"/>
    </source>
</evidence>
<evidence type="ECO:0000256" key="8">
    <source>
        <dbReference type="ARBA" id="ARBA00023134"/>
    </source>
</evidence>
<dbReference type="Gene3D" id="3.40.50.300">
    <property type="entry name" value="P-loop containing nucleotide triphosphate hydrolases"/>
    <property type="match status" value="1"/>
</dbReference>
<dbReference type="CDD" id="cd03703">
    <property type="entry name" value="aeIF5B_II"/>
    <property type="match status" value="1"/>
</dbReference>
<feature type="compositionally biased region" description="Acidic residues" evidence="11">
    <location>
        <begin position="17"/>
        <end position="26"/>
    </location>
</feature>
<proteinExistence type="inferred from homology"/>
<protein>
    <recommendedName>
        <fullName evidence="2">Eukaryotic translation initiation factor 5B</fullName>
    </recommendedName>
    <alternativeName>
        <fullName evidence="9">Translation initiation factor IF-2</fullName>
    </alternativeName>
</protein>
<feature type="compositionally biased region" description="Low complexity" evidence="11">
    <location>
        <begin position="34"/>
        <end position="43"/>
    </location>
</feature>
<feature type="compositionally biased region" description="Basic residues" evidence="11">
    <location>
        <begin position="1"/>
        <end position="11"/>
    </location>
</feature>
<dbReference type="InterPro" id="IPR015760">
    <property type="entry name" value="TIF_IF2"/>
</dbReference>
<dbReference type="NCBIfam" id="TIGR00231">
    <property type="entry name" value="small_GTP"/>
    <property type="match status" value="1"/>
</dbReference>
<dbReference type="InterPro" id="IPR036925">
    <property type="entry name" value="TIF_IF2_dom3_sf"/>
</dbReference>
<keyword evidence="4 10" id="KW-0820">tRNA-binding</keyword>
<dbReference type="PANTHER" id="PTHR43381:SF4">
    <property type="entry name" value="EUKARYOTIC TRANSLATION INITIATION FACTOR 5B"/>
    <property type="match status" value="1"/>
</dbReference>
<feature type="compositionally biased region" description="Basic residues" evidence="11">
    <location>
        <begin position="668"/>
        <end position="682"/>
    </location>
</feature>
<feature type="compositionally biased region" description="Low complexity" evidence="11">
    <location>
        <begin position="617"/>
        <end position="644"/>
    </location>
</feature>
<feature type="compositionally biased region" description="Acidic residues" evidence="11">
    <location>
        <begin position="962"/>
        <end position="1000"/>
    </location>
</feature>
<evidence type="ECO:0000256" key="9">
    <source>
        <dbReference type="ARBA" id="ARBA00032478"/>
    </source>
</evidence>
<dbReference type="PANTHER" id="PTHR43381">
    <property type="entry name" value="TRANSLATION INITIATION FACTOR IF-2-RELATED"/>
    <property type="match status" value="1"/>
</dbReference>
<dbReference type="PROSITE" id="PS51722">
    <property type="entry name" value="G_TR_2"/>
    <property type="match status" value="1"/>
</dbReference>
<comment type="similarity">
    <text evidence="1">Belongs to the TRAFAC class translation factor GTPase superfamily. Classic translation factor GTPase family. IF-2 subfamily.</text>
</comment>
<feature type="compositionally biased region" description="Acidic residues" evidence="11">
    <location>
        <begin position="689"/>
        <end position="698"/>
    </location>
</feature>
<feature type="compositionally biased region" description="Basic residues" evidence="11">
    <location>
        <begin position="266"/>
        <end position="280"/>
    </location>
</feature>
<dbReference type="SUPFAM" id="SSF52540">
    <property type="entry name" value="P-loop containing nucleoside triphosphate hydrolases"/>
    <property type="match status" value="1"/>
</dbReference>
<feature type="region of interest" description="Disordered" evidence="11">
    <location>
        <begin position="100"/>
        <end position="129"/>
    </location>
</feature>
<evidence type="ECO:0000256" key="2">
    <source>
        <dbReference type="ARBA" id="ARBA00013824"/>
    </source>
</evidence>
<dbReference type="InterPro" id="IPR005225">
    <property type="entry name" value="Small_GTP-bd"/>
</dbReference>
<feature type="compositionally biased region" description="Basic and acidic residues" evidence="11">
    <location>
        <begin position="1014"/>
        <end position="1035"/>
    </location>
</feature>
<keyword evidence="3" id="KW-0396">Initiation factor</keyword>
<evidence type="ECO:0000259" key="13">
    <source>
        <dbReference type="PROSITE" id="PS51722"/>
    </source>
</evidence>
<evidence type="ECO:0000256" key="11">
    <source>
        <dbReference type="SAM" id="MobiDB-lite"/>
    </source>
</evidence>
<sequence>MAPKKAKKGKKQASDFPDPEDVEDSGVGDIPEPTAAAAKPKTSAPKKKKGKKALKAGDWSDEEPAEDEGAAIHEPEEVDEAAAAPQPPAAASTFALLEGGSEEEEGMEEESEGTPAAANDSKTDKHNDGLSELSEGIICAEVSRIVKHPNADRLRICQLNLGNKSVQVVTNAPNIKEGMRTALALEGARTPGSSIAVAAATVRGSKSFGMICSAFDLGWAEAADGQAVRLPQDMKLGTALQSEPPEGFDPGADEDDEPPASEAGKKSSKKKKGSKGRAHTVTHAFSALGLEDEEDGQEDMNGSAPAEDTPEQTHTPHGMPNGTAADKQDLPSSDAAQQDGEQEEVAAVKPSKAKKKKGKLDIGGAFAALGLEDGENDVAEKGDMNGDEAQSRANGHAETAEAQVPQEPELSTTNSNGKKKQSKKAGTDIDALLASMGEAPADTEVKPETSDADEPAASKQKEKRKKKERKPAGDVDALLAQLEGGPAPEDAETTPSSGGPAQPEEVAQPEAQADAQHEPPEASMKDKAKKKKKQQPAGKGGDEDIDALLAEIGGDSSVREPEQRTDDSATAVEEPEEAPPAMDSTATAAPAAHAPSKKSKKKKGKQEKEQADDDLDAILAELDGKPAPAQASSSADVAAPAATATEEDGSAAQPAEEAENTAELSAAAKKKLKKKAKEKAKKAGGAAEDPAEAEEEEQAAPAAAAPKKGGKKVSAAVRRMQEALERQEREAEEAAQREAERKAAEEEAARIAAEEEARLAVEKEQRKADRAARRAEAKRQGLLLTGKAKKEAERLAAIREQLLRDSGVDVSGASPRDDAEKPAPKKVVYGKKKPTKKDSVPGDSADKAALEEQAALAEPQAAEESARRAQEEEARLAAEEAERARQEAEAAMQAADAESEDSNDDMNWEDMDLDAVKLPGAKKAELAAPEPPKRPAKDDEAEEATAAAAKKQKQAPEAGAEPADEEEEDEEDEDEDSDESSDEESEEETSDEDSSDEDSSSYESSSVDSDEEREERLAKQKEMREARLKAAMESGSKDHLRSPICCILGHVDTGKTKLLDNVRRTNVQEGEAGGITQQIGATYVPGEAIAARTESLRNGREFEMKMPGLLIIDTPGHESFTNLRSRGSGLCDIAILVVDLMHGLEPQTIESIELLKMRKTPFIIALNKVDRLYAWKSTKDAPMKASLDKQSEHTMSEFRDRMKKSMLDLNEQGLNVALYWENPDIRKYVNIVPTSAITGEGIPDLLQLLVKLTQAMMAQRLMFISELQCTVLEVKVIEGLGTTIDVVLVNGVLHEGDQIVVCGLNGAIATNIRSLLTPHPLKELRVKGSYLHHKEITAAQGVKIAAPGLENAVAGTQLLVVGKDENVSLLKEEVMQDMESIFDSVDRSGEGVCVQASTLGSLEALLEFLRSQKEPIPVSSIAIGPIHRKDVMRAKVMLEKGCKKFGIILAFDVPVTREAQELADKEGVRIMRADIIYHLFDQFTAYCKEVKEHEQEAAKLDAVFPCILRILPTCVFNKKDPIVVGADVVEGIAKVGTPLCIPSQGGIDIGRIASMEINHVAVEKAKRGDSIALKVEATNTAESSRLYGRHFDHKDDLVSRISRKSINLLKEHFKDELSKDDWRLVLKLKKTFNID</sequence>
<dbReference type="CDD" id="cd02796">
    <property type="entry name" value="tRNA_bind_bactPheRS"/>
    <property type="match status" value="1"/>
</dbReference>
<evidence type="ECO:0000256" key="1">
    <source>
        <dbReference type="ARBA" id="ARBA00007733"/>
    </source>
</evidence>
<feature type="domain" description="Tr-type G" evidence="13">
    <location>
        <begin position="1040"/>
        <end position="1260"/>
    </location>
</feature>
<feature type="compositionally biased region" description="Low complexity" evidence="11">
    <location>
        <begin position="944"/>
        <end position="961"/>
    </location>
</feature>
<dbReference type="SUPFAM" id="SSF50249">
    <property type="entry name" value="Nucleic acid-binding proteins"/>
    <property type="match status" value="1"/>
</dbReference>
<feature type="compositionally biased region" description="Acidic residues" evidence="11">
    <location>
        <begin position="59"/>
        <end position="69"/>
    </location>
</feature>
<organism evidence="14 15">
    <name type="scientific">Coccomyxa viridis</name>
    <dbReference type="NCBI Taxonomy" id="1274662"/>
    <lineage>
        <taxon>Eukaryota</taxon>
        <taxon>Viridiplantae</taxon>
        <taxon>Chlorophyta</taxon>
        <taxon>core chlorophytes</taxon>
        <taxon>Trebouxiophyceae</taxon>
        <taxon>Trebouxiophyceae incertae sedis</taxon>
        <taxon>Coccomyxaceae</taxon>
        <taxon>Coccomyxa</taxon>
    </lineage>
</organism>
<dbReference type="Pfam" id="PF00009">
    <property type="entry name" value="GTP_EFTU"/>
    <property type="match status" value="1"/>
</dbReference>
<feature type="compositionally biased region" description="Basic and acidic residues" evidence="11">
    <location>
        <begin position="864"/>
        <end position="888"/>
    </location>
</feature>
<dbReference type="InterPro" id="IPR012340">
    <property type="entry name" value="NA-bd_OB-fold"/>
</dbReference>
<feature type="compositionally biased region" description="Basic and acidic residues" evidence="11">
    <location>
        <begin position="788"/>
        <end position="807"/>
    </location>
</feature>
<feature type="compositionally biased region" description="Low complexity" evidence="11">
    <location>
        <begin position="851"/>
        <end position="863"/>
    </location>
</feature>
<evidence type="ECO:0000313" key="14">
    <source>
        <dbReference type="EMBL" id="CAL5221255.1"/>
    </source>
</evidence>
<dbReference type="PROSITE" id="PS50886">
    <property type="entry name" value="TRBD"/>
    <property type="match status" value="1"/>
</dbReference>
<dbReference type="Pfam" id="PF11987">
    <property type="entry name" value="IF-2"/>
    <property type="match status" value="1"/>
</dbReference>
<dbReference type="NCBIfam" id="NF003078">
    <property type="entry name" value="PRK04004.1"/>
    <property type="match status" value="1"/>
</dbReference>
<accession>A0ABP1FMR8</accession>
<feature type="domain" description="TRNA-binding" evidence="12">
    <location>
        <begin position="131"/>
        <end position="241"/>
    </location>
</feature>
<name>A0ABP1FMR8_9CHLO</name>
<evidence type="ECO:0000313" key="15">
    <source>
        <dbReference type="Proteomes" id="UP001497392"/>
    </source>
</evidence>
<evidence type="ECO:0000256" key="4">
    <source>
        <dbReference type="ARBA" id="ARBA00022555"/>
    </source>
</evidence>
<feature type="region of interest" description="Disordered" evidence="11">
    <location>
        <begin position="1"/>
        <end position="87"/>
    </location>
</feature>
<reference evidence="14 15" key="1">
    <citation type="submission" date="2024-06" db="EMBL/GenBank/DDBJ databases">
        <authorList>
            <person name="Kraege A."/>
            <person name="Thomma B."/>
        </authorList>
    </citation>
    <scope>NUCLEOTIDE SEQUENCE [LARGE SCALE GENOMIC DNA]</scope>
</reference>
<dbReference type="Gene3D" id="2.40.50.140">
    <property type="entry name" value="Nucleic acid-binding proteins"/>
    <property type="match status" value="1"/>
</dbReference>
<dbReference type="InterPro" id="IPR023115">
    <property type="entry name" value="TIF_IF2_dom3"/>
</dbReference>
<dbReference type="PRINTS" id="PR00315">
    <property type="entry name" value="ELONGATNFCT"/>
</dbReference>
<dbReference type="Gene3D" id="2.40.30.10">
    <property type="entry name" value="Translation factors"/>
    <property type="match status" value="2"/>
</dbReference>
<feature type="compositionally biased region" description="Basic and acidic residues" evidence="11">
    <location>
        <begin position="836"/>
        <end position="850"/>
    </location>
</feature>
<dbReference type="InterPro" id="IPR000795">
    <property type="entry name" value="T_Tr_GTP-bd_dom"/>
</dbReference>
<feature type="compositionally biased region" description="Low complexity" evidence="11">
    <location>
        <begin position="579"/>
        <end position="594"/>
    </location>
</feature>
<dbReference type="Gene3D" id="3.40.50.10050">
    <property type="entry name" value="Translation initiation factor IF- 2, domain 3"/>
    <property type="match status" value="1"/>
</dbReference>
<feature type="compositionally biased region" description="Basic and acidic residues" evidence="11">
    <location>
        <begin position="557"/>
        <end position="567"/>
    </location>
</feature>
<dbReference type="SUPFAM" id="SSF52156">
    <property type="entry name" value="Initiation factor IF2/eIF5b, domain 3"/>
    <property type="match status" value="1"/>
</dbReference>
<dbReference type="InterPro" id="IPR029459">
    <property type="entry name" value="EFTU-type"/>
</dbReference>
<evidence type="ECO:0000256" key="10">
    <source>
        <dbReference type="PROSITE-ProRule" id="PRU00209"/>
    </source>
</evidence>
<dbReference type="CDD" id="cd01887">
    <property type="entry name" value="IF2_eIF5B"/>
    <property type="match status" value="1"/>
</dbReference>
<evidence type="ECO:0000256" key="6">
    <source>
        <dbReference type="ARBA" id="ARBA00022884"/>
    </source>
</evidence>
<keyword evidence="6 10" id="KW-0694">RNA-binding</keyword>
<feature type="compositionally biased region" description="Basic residues" evidence="11">
    <location>
        <begin position="595"/>
        <end position="605"/>
    </location>
</feature>
<dbReference type="Proteomes" id="UP001497392">
    <property type="component" value="Unassembled WGS sequence"/>
</dbReference>
<feature type="compositionally biased region" description="Basic and acidic residues" evidence="11">
    <location>
        <begin position="719"/>
        <end position="779"/>
    </location>
</feature>
<feature type="compositionally biased region" description="Acidic residues" evidence="11">
    <location>
        <begin position="100"/>
        <end position="112"/>
    </location>
</feature>
<feature type="compositionally biased region" description="Low complexity" evidence="11">
    <location>
        <begin position="699"/>
        <end position="716"/>
    </location>
</feature>
<feature type="compositionally biased region" description="Basic residues" evidence="11">
    <location>
        <begin position="44"/>
        <end position="54"/>
    </location>
</feature>
<comment type="caution">
    <text evidence="14">The sequence shown here is derived from an EMBL/GenBank/DDBJ whole genome shotgun (WGS) entry which is preliminary data.</text>
</comment>
<keyword evidence="5" id="KW-0547">Nucleotide-binding</keyword>
<dbReference type="InterPro" id="IPR009000">
    <property type="entry name" value="Transl_B-barrel_sf"/>
</dbReference>
<keyword evidence="7" id="KW-0648">Protein biosynthesis</keyword>
<keyword evidence="8" id="KW-0342">GTP-binding</keyword>
<keyword evidence="15" id="KW-1185">Reference proteome</keyword>
<feature type="compositionally biased region" description="Acidic residues" evidence="11">
    <location>
        <begin position="897"/>
        <end position="913"/>
    </location>
</feature>
<dbReference type="InterPro" id="IPR033714">
    <property type="entry name" value="tRNA_bind_bactPheRS"/>
</dbReference>
<evidence type="ECO:0000256" key="5">
    <source>
        <dbReference type="ARBA" id="ARBA00022741"/>
    </source>
</evidence>